<sequence>MENTRHSVETQDINKSTFNRRDMLKAGSLALGGLALGGLLTPANAASKPFKLPSRSNPLLLNFNESAYGYSSLVTRNLTKEFDNLSRYPIKAEEELKVAVAKFYGIKDDRVNITNGSSAALQSSIYAVNAFAQEQNVSLRVIVADPTFEFVESYAKPLGAEIIKVPVDSKFNINTDRMKTLEREFDGVSLVYICNPNNPTGNIINPNELYSWIKSAKSTTIFLIDEAYAEYITSTSFKSAIDTLREGVKNVIVARTFSKVYGLAALRIGYTISSPEWQKRIADFVELVGINLLGARAAAISLSDFAFRQYVVNTNNKSRQILTKALDSLELKYSPSYGNFVFHEITGDFDDFSKNMQNQNILVGRKFDKFDNFCRVTLGTPDEMQHYVKVLRNFRAKRLI</sequence>
<dbReference type="Gene3D" id="3.40.640.10">
    <property type="entry name" value="Type I PLP-dependent aspartate aminotransferase-like (Major domain)"/>
    <property type="match status" value="1"/>
</dbReference>
<dbReference type="SUPFAM" id="SSF53383">
    <property type="entry name" value="PLP-dependent transferases"/>
    <property type="match status" value="1"/>
</dbReference>
<organism evidence="7 8">
    <name type="scientific">Helicobacter saguini</name>
    <dbReference type="NCBI Taxonomy" id="1548018"/>
    <lineage>
        <taxon>Bacteria</taxon>
        <taxon>Pseudomonadati</taxon>
        <taxon>Campylobacterota</taxon>
        <taxon>Epsilonproteobacteria</taxon>
        <taxon>Campylobacterales</taxon>
        <taxon>Helicobacteraceae</taxon>
        <taxon>Helicobacter</taxon>
    </lineage>
</organism>
<dbReference type="AlphaFoldDB" id="A0A347VQU7"/>
<dbReference type="InterPro" id="IPR015424">
    <property type="entry name" value="PyrdxlP-dep_Trfase"/>
</dbReference>
<dbReference type="InterPro" id="IPR050106">
    <property type="entry name" value="HistidinolP_aminotransfase"/>
</dbReference>
<evidence type="ECO:0000313" key="9">
    <source>
        <dbReference type="Proteomes" id="UP000477070"/>
    </source>
</evidence>
<evidence type="ECO:0000256" key="1">
    <source>
        <dbReference type="ARBA" id="ARBA00007970"/>
    </source>
</evidence>
<dbReference type="InterPro" id="IPR004839">
    <property type="entry name" value="Aminotransferase_I/II_large"/>
</dbReference>
<proteinExistence type="inferred from homology"/>
<reference evidence="7 8" key="2">
    <citation type="journal article" date="2016" name="Infect. Immun.">
        <title>Helicobacter saguini, a Novel Helicobacter Isolated from Cotton-Top Tamarins with Ulcerative Colitis, Has Proinflammatory Properties and Induces Typhlocolitis and Dysplasia in Gnotobiotic IL-10-/- Mice.</title>
        <authorList>
            <person name="Shen Z."/>
            <person name="Mannion A."/>
            <person name="Whary M.T."/>
            <person name="Muthupalani S."/>
            <person name="Sheh A."/>
            <person name="Feng Y."/>
            <person name="Gong G."/>
            <person name="Vandamme P."/>
            <person name="Holcombe H.R."/>
            <person name="Paster B.J."/>
            <person name="Fox J.G."/>
        </authorList>
    </citation>
    <scope>NUCLEOTIDE SEQUENCE [LARGE SCALE GENOMIC DNA]</scope>
    <source>
        <strain evidence="7 8">MIT 97-6194</strain>
    </source>
</reference>
<dbReference type="Proteomes" id="UP000029714">
    <property type="component" value="Unassembled WGS sequence"/>
</dbReference>
<dbReference type="EMBL" id="JRMP02000001">
    <property type="protein sequence ID" value="TLD95931.1"/>
    <property type="molecule type" value="Genomic_DNA"/>
</dbReference>
<comment type="similarity">
    <text evidence="1">Belongs to the class-II pyridoxal-phosphate-dependent aminotransferase family. Histidinol-phosphate aminotransferase subfamily.</text>
</comment>
<evidence type="ECO:0000313" key="8">
    <source>
        <dbReference type="Proteomes" id="UP000029714"/>
    </source>
</evidence>
<dbReference type="PANTHER" id="PTHR43643">
    <property type="entry name" value="HISTIDINOL-PHOSPHATE AMINOTRANSFERASE 2"/>
    <property type="match status" value="1"/>
</dbReference>
<dbReference type="InterPro" id="IPR015421">
    <property type="entry name" value="PyrdxlP-dep_Trfase_major"/>
</dbReference>
<dbReference type="RefSeq" id="WP_052062372.1">
    <property type="nucleotide sequence ID" value="NZ_JRMP02000001.1"/>
</dbReference>
<evidence type="ECO:0000256" key="4">
    <source>
        <dbReference type="ARBA" id="ARBA00022898"/>
    </source>
</evidence>
<feature type="domain" description="Aminotransferase class I/classII large" evidence="5">
    <location>
        <begin position="80"/>
        <end position="390"/>
    </location>
</feature>
<keyword evidence="4" id="KW-0663">Pyridoxal phosphate</keyword>
<dbReference type="Gene3D" id="3.90.1150.10">
    <property type="entry name" value="Aspartate Aminotransferase, domain 1"/>
    <property type="match status" value="1"/>
</dbReference>
<dbReference type="InterPro" id="IPR015422">
    <property type="entry name" value="PyrdxlP-dep_Trfase_small"/>
</dbReference>
<evidence type="ECO:0000256" key="3">
    <source>
        <dbReference type="ARBA" id="ARBA00022679"/>
    </source>
</evidence>
<comment type="caution">
    <text evidence="7">The sequence shown here is derived from an EMBL/GenBank/DDBJ whole genome shotgun (WGS) entry which is preliminary data.</text>
</comment>
<dbReference type="OrthoDB" id="9813612at2"/>
<dbReference type="Proteomes" id="UP000477070">
    <property type="component" value="Unassembled WGS sequence"/>
</dbReference>
<evidence type="ECO:0000313" key="7">
    <source>
        <dbReference type="EMBL" id="TLD95931.1"/>
    </source>
</evidence>
<dbReference type="GO" id="GO:0030170">
    <property type="term" value="F:pyridoxal phosphate binding"/>
    <property type="evidence" value="ECO:0007669"/>
    <property type="project" value="InterPro"/>
</dbReference>
<dbReference type="EMBL" id="QBIU01000001">
    <property type="protein sequence ID" value="MWV68527.1"/>
    <property type="molecule type" value="Genomic_DNA"/>
</dbReference>
<keyword evidence="3 7" id="KW-0808">Transferase</keyword>
<dbReference type="InterPro" id="IPR006311">
    <property type="entry name" value="TAT_signal"/>
</dbReference>
<dbReference type="STRING" id="1548018.LS64_03605"/>
<reference evidence="6 9" key="4">
    <citation type="submission" date="2019-12" db="EMBL/GenBank/DDBJ databases">
        <title>Multi-Generational Helicobacter saguini Isolates.</title>
        <authorList>
            <person name="Mannion A."/>
            <person name="Shen Z."/>
            <person name="Fox J.G."/>
        </authorList>
    </citation>
    <scope>NUCLEOTIDE SEQUENCE [LARGE SCALE GENOMIC DNA]</scope>
    <source>
        <strain evidence="6">16-048</strain>
        <strain evidence="9">16-048 (F4)</strain>
    </source>
</reference>
<evidence type="ECO:0000313" key="6">
    <source>
        <dbReference type="EMBL" id="MWV68527.1"/>
    </source>
</evidence>
<dbReference type="PROSITE" id="PS51318">
    <property type="entry name" value="TAT"/>
    <property type="match status" value="1"/>
</dbReference>
<keyword evidence="2 7" id="KW-0032">Aminotransferase</keyword>
<evidence type="ECO:0000259" key="5">
    <source>
        <dbReference type="Pfam" id="PF00155"/>
    </source>
</evidence>
<gene>
    <name evidence="6" type="ORF">DCO61_00385</name>
    <name evidence="7" type="ORF">LS64_000780</name>
</gene>
<reference evidence="7 8" key="1">
    <citation type="journal article" date="2014" name="Genome Announc.">
        <title>Draft genome sequences of eight enterohepatic helicobacter species isolated from both laboratory and wild rodents.</title>
        <authorList>
            <person name="Sheh A."/>
            <person name="Shen Z."/>
            <person name="Fox J.G."/>
        </authorList>
    </citation>
    <scope>NUCLEOTIDE SEQUENCE [LARGE SCALE GENOMIC DNA]</scope>
    <source>
        <strain evidence="7 8">MIT 97-6194</strain>
    </source>
</reference>
<accession>A0A347VQU7</accession>
<keyword evidence="8" id="KW-1185">Reference proteome</keyword>
<dbReference type="Pfam" id="PF00155">
    <property type="entry name" value="Aminotran_1_2"/>
    <property type="match status" value="1"/>
</dbReference>
<dbReference type="PANTHER" id="PTHR43643:SF3">
    <property type="entry name" value="HISTIDINOL-PHOSPHATE AMINOTRANSFERASE"/>
    <property type="match status" value="1"/>
</dbReference>
<reference evidence="7" key="3">
    <citation type="submission" date="2018-04" db="EMBL/GenBank/DDBJ databases">
        <authorList>
            <person name="Sheh A."/>
            <person name="Shen Z."/>
            <person name="Mannion A.J."/>
            <person name="Fox J.G."/>
        </authorList>
    </citation>
    <scope>NUCLEOTIDE SEQUENCE</scope>
    <source>
        <strain evidence="7">MIT 97-6194</strain>
    </source>
</reference>
<dbReference type="GO" id="GO:0008483">
    <property type="term" value="F:transaminase activity"/>
    <property type="evidence" value="ECO:0007669"/>
    <property type="project" value="UniProtKB-KW"/>
</dbReference>
<evidence type="ECO:0000256" key="2">
    <source>
        <dbReference type="ARBA" id="ARBA00022576"/>
    </source>
</evidence>
<name>A0A347VQU7_9HELI</name>
<protein>
    <submittedName>
        <fullName evidence="6">Aminotransferase class I/II-fold pyridoxal phosphate-dependent enzyme</fullName>
    </submittedName>
    <submittedName>
        <fullName evidence="7">Histidinol-phosphate aminotransferase family protein</fullName>
    </submittedName>
</protein>
<dbReference type="CDD" id="cd00609">
    <property type="entry name" value="AAT_like"/>
    <property type="match status" value="1"/>
</dbReference>